<dbReference type="OMA" id="MSEMWAN"/>
<keyword evidence="4" id="KW-0325">Glycoprotein</keyword>
<dbReference type="ESTHER" id="zoone-a0a067r773">
    <property type="family name" value="Carb_B_Arthropoda"/>
</dbReference>
<dbReference type="InterPro" id="IPR029058">
    <property type="entry name" value="AB_hydrolase_fold"/>
</dbReference>
<protein>
    <recommendedName>
        <fullName evidence="5">Carboxylic ester hydrolase</fullName>
        <ecNumber evidence="5">3.1.1.-</ecNumber>
    </recommendedName>
</protein>
<dbReference type="Proteomes" id="UP000027135">
    <property type="component" value="Unassembled WGS sequence"/>
</dbReference>
<comment type="similarity">
    <text evidence="1 5">Belongs to the type-B carboxylesterase/lipase family.</text>
</comment>
<reference evidence="7 8" key="1">
    <citation type="journal article" date="2014" name="Nat. Commun.">
        <title>Molecular traces of alternative social organization in a termite genome.</title>
        <authorList>
            <person name="Terrapon N."/>
            <person name="Li C."/>
            <person name="Robertson H.M."/>
            <person name="Ji L."/>
            <person name="Meng X."/>
            <person name="Booth W."/>
            <person name="Chen Z."/>
            <person name="Childers C.P."/>
            <person name="Glastad K.M."/>
            <person name="Gokhale K."/>
            <person name="Gowin J."/>
            <person name="Gronenberg W."/>
            <person name="Hermansen R.A."/>
            <person name="Hu H."/>
            <person name="Hunt B.G."/>
            <person name="Huylmans A.K."/>
            <person name="Khalil S.M."/>
            <person name="Mitchell R.D."/>
            <person name="Munoz-Torres M.C."/>
            <person name="Mustard J.A."/>
            <person name="Pan H."/>
            <person name="Reese J.T."/>
            <person name="Scharf M.E."/>
            <person name="Sun F."/>
            <person name="Vogel H."/>
            <person name="Xiao J."/>
            <person name="Yang W."/>
            <person name="Yang Z."/>
            <person name="Yang Z."/>
            <person name="Zhou J."/>
            <person name="Zhu J."/>
            <person name="Brent C.S."/>
            <person name="Elsik C.G."/>
            <person name="Goodisman M.A."/>
            <person name="Liberles D.A."/>
            <person name="Roe R.M."/>
            <person name="Vargo E.L."/>
            <person name="Vilcinskas A."/>
            <person name="Wang J."/>
            <person name="Bornberg-Bauer E."/>
            <person name="Korb J."/>
            <person name="Zhang G."/>
            <person name="Liebig J."/>
        </authorList>
    </citation>
    <scope>NUCLEOTIDE SEQUENCE [LARGE SCALE GENOMIC DNA]</scope>
    <source>
        <tissue evidence="7">Whole organism</tissue>
    </source>
</reference>
<gene>
    <name evidence="7" type="ORF">L798_10487</name>
</gene>
<dbReference type="eggNOG" id="KOG1516">
    <property type="taxonomic scope" value="Eukaryota"/>
</dbReference>
<feature type="domain" description="Carboxylesterase type B" evidence="6">
    <location>
        <begin position="2"/>
        <end position="509"/>
    </location>
</feature>
<keyword evidence="8" id="KW-1185">Reference proteome</keyword>
<dbReference type="InterPro" id="IPR019826">
    <property type="entry name" value="Carboxylesterase_B_AS"/>
</dbReference>
<dbReference type="EMBL" id="KK852830">
    <property type="protein sequence ID" value="KDR15335.1"/>
    <property type="molecule type" value="Genomic_DNA"/>
</dbReference>
<keyword evidence="2" id="KW-0719">Serine esterase</keyword>
<dbReference type="EC" id="3.1.1.-" evidence="5"/>
<evidence type="ECO:0000256" key="3">
    <source>
        <dbReference type="ARBA" id="ARBA00022801"/>
    </source>
</evidence>
<proteinExistence type="inferred from homology"/>
<dbReference type="InterPro" id="IPR002018">
    <property type="entry name" value="CarbesteraseB"/>
</dbReference>
<dbReference type="SUPFAM" id="SSF53474">
    <property type="entry name" value="alpha/beta-Hydrolases"/>
    <property type="match status" value="1"/>
</dbReference>
<evidence type="ECO:0000313" key="7">
    <source>
        <dbReference type="EMBL" id="KDR15335.1"/>
    </source>
</evidence>
<organism evidence="7 8">
    <name type="scientific">Zootermopsis nevadensis</name>
    <name type="common">Dampwood termite</name>
    <dbReference type="NCBI Taxonomy" id="136037"/>
    <lineage>
        <taxon>Eukaryota</taxon>
        <taxon>Metazoa</taxon>
        <taxon>Ecdysozoa</taxon>
        <taxon>Arthropoda</taxon>
        <taxon>Hexapoda</taxon>
        <taxon>Insecta</taxon>
        <taxon>Pterygota</taxon>
        <taxon>Neoptera</taxon>
        <taxon>Polyneoptera</taxon>
        <taxon>Dictyoptera</taxon>
        <taxon>Blattodea</taxon>
        <taxon>Blattoidea</taxon>
        <taxon>Termitoidae</taxon>
        <taxon>Termopsidae</taxon>
        <taxon>Zootermopsis</taxon>
    </lineage>
</organism>
<dbReference type="PANTHER" id="PTHR43142">
    <property type="entry name" value="CARBOXYLIC ESTER HYDROLASE"/>
    <property type="match status" value="1"/>
</dbReference>
<sequence>DAPIVMIRQGTLRGFHSATRKGRKIISFLSIPYAAPPIGELRFEAPRPPNSWDGTRDATEIAPMCLQPSSSGVLGQEDCLFLNVHTPKLLDEFSPPLPVMVWIHGGGFLVGTGNSKYFPPTYLLDHNVVLVTLNYRLGILGFLSAVDEVLPGNYGMKDQVAALVWVHENIKKFGGNPNCVTLFGSSAGGTNVHFHVLSPISKGLFHRAITQSGTALAPFAVSTERALNQTMKLASLLGCPAVPTTKLVTCLRTKNASDVAATVSAFQMWEGIFTTAFAPVVEHSGSNRFLPDTPLNILKANKSAPVPRLTGVNAQDGCIISESIIGDPTKVIQMDKQFKDFVLDTLYFRRQENDTSVAETIRRFYFGNKHIDDESVSEVTNMYTDSYFLYPMNWSATLEAAAGNRKVYVYYFTYVGAASNSILYGDKEHNYGSCHGDEILYLFPSKAILPNVTQNEQDHRMIDILTTLWTNFAKTGQPTDQVSSLVPVAWDALTQAGNYLEIGVHLQRRTNLMPLPVSLWSSVFQWAYNDS</sequence>
<dbReference type="Pfam" id="PF00135">
    <property type="entry name" value="COesterase"/>
    <property type="match status" value="1"/>
</dbReference>
<keyword evidence="3 5" id="KW-0378">Hydrolase</keyword>
<evidence type="ECO:0000256" key="4">
    <source>
        <dbReference type="ARBA" id="ARBA00023180"/>
    </source>
</evidence>
<dbReference type="PROSITE" id="PS00122">
    <property type="entry name" value="CARBOXYLESTERASE_B_1"/>
    <property type="match status" value="1"/>
</dbReference>
<dbReference type="InParanoid" id="A0A067R773"/>
<name>A0A067R773_ZOONE</name>
<dbReference type="Gene3D" id="3.40.50.1820">
    <property type="entry name" value="alpha/beta hydrolase"/>
    <property type="match status" value="1"/>
</dbReference>
<dbReference type="PANTHER" id="PTHR43142:SF1">
    <property type="entry name" value="CARBOXYLIC ESTER HYDROLASE"/>
    <property type="match status" value="1"/>
</dbReference>
<dbReference type="GO" id="GO:0052689">
    <property type="term" value="F:carboxylic ester hydrolase activity"/>
    <property type="evidence" value="ECO:0007669"/>
    <property type="project" value="UniProtKB-KW"/>
</dbReference>
<accession>A0A067R773</accession>
<evidence type="ECO:0000259" key="6">
    <source>
        <dbReference type="Pfam" id="PF00135"/>
    </source>
</evidence>
<evidence type="ECO:0000256" key="5">
    <source>
        <dbReference type="RuleBase" id="RU361235"/>
    </source>
</evidence>
<feature type="non-terminal residue" evidence="7">
    <location>
        <position position="1"/>
    </location>
</feature>
<evidence type="ECO:0000313" key="8">
    <source>
        <dbReference type="Proteomes" id="UP000027135"/>
    </source>
</evidence>
<dbReference type="AlphaFoldDB" id="A0A067R773"/>
<evidence type="ECO:0000256" key="2">
    <source>
        <dbReference type="ARBA" id="ARBA00022487"/>
    </source>
</evidence>
<evidence type="ECO:0000256" key="1">
    <source>
        <dbReference type="ARBA" id="ARBA00005964"/>
    </source>
</evidence>